<dbReference type="Pfam" id="PF25601">
    <property type="entry name" value="AAA_lid_14"/>
    <property type="match status" value="1"/>
</dbReference>
<dbReference type="OrthoDB" id="128456at2"/>
<dbReference type="SUPFAM" id="SSF46689">
    <property type="entry name" value="Homeodomain-like"/>
    <property type="match status" value="1"/>
</dbReference>
<dbReference type="Gene3D" id="1.10.10.60">
    <property type="entry name" value="Homeodomain-like"/>
    <property type="match status" value="1"/>
</dbReference>
<dbReference type="InterPro" id="IPR025662">
    <property type="entry name" value="Sigma_54_int_dom_ATP-bd_1"/>
</dbReference>
<dbReference type="InterPro" id="IPR003593">
    <property type="entry name" value="AAA+_ATPase"/>
</dbReference>
<dbReference type="SMART" id="SM00382">
    <property type="entry name" value="AAA"/>
    <property type="match status" value="1"/>
</dbReference>
<reference evidence="6 7" key="1">
    <citation type="submission" date="2018-12" db="EMBL/GenBank/DDBJ databases">
        <title>Sequencing of bacterial isolates from soil warming experiment in Harvard Forest, Massachusetts, USA.</title>
        <authorList>
            <person name="Deangelis K."/>
        </authorList>
    </citation>
    <scope>NUCLEOTIDE SEQUENCE [LARGE SCALE GENOMIC DNA]</scope>
    <source>
        <strain evidence="6 7">EB153</strain>
    </source>
</reference>
<dbReference type="SUPFAM" id="SSF52540">
    <property type="entry name" value="P-loop containing nucleoside triphosphate hydrolases"/>
    <property type="match status" value="1"/>
</dbReference>
<feature type="domain" description="Sigma-54 factor interaction" evidence="5">
    <location>
        <begin position="19"/>
        <end position="249"/>
    </location>
</feature>
<dbReference type="Pfam" id="PF02954">
    <property type="entry name" value="HTH_8"/>
    <property type="match status" value="1"/>
</dbReference>
<dbReference type="PANTHER" id="PTHR32071">
    <property type="entry name" value="TRANSCRIPTIONAL REGULATORY PROTEIN"/>
    <property type="match status" value="1"/>
</dbReference>
<evidence type="ECO:0000256" key="4">
    <source>
        <dbReference type="ARBA" id="ARBA00023163"/>
    </source>
</evidence>
<dbReference type="InterPro" id="IPR009057">
    <property type="entry name" value="Homeodomain-like_sf"/>
</dbReference>
<dbReference type="InterPro" id="IPR058031">
    <property type="entry name" value="AAA_lid_NorR"/>
</dbReference>
<dbReference type="FunFam" id="3.40.50.300:FF:000006">
    <property type="entry name" value="DNA-binding transcriptional regulator NtrC"/>
    <property type="match status" value="1"/>
</dbReference>
<comment type="caution">
    <text evidence="6">The sequence shown here is derived from an EMBL/GenBank/DDBJ whole genome shotgun (WGS) entry which is preliminary data.</text>
</comment>
<evidence type="ECO:0000256" key="1">
    <source>
        <dbReference type="ARBA" id="ARBA00022741"/>
    </source>
</evidence>
<dbReference type="Gene3D" id="3.40.50.300">
    <property type="entry name" value="P-loop containing nucleotide triphosphate hydrolases"/>
    <property type="match status" value="1"/>
</dbReference>
<dbReference type="PROSITE" id="PS00675">
    <property type="entry name" value="SIGMA54_INTERACT_1"/>
    <property type="match status" value="1"/>
</dbReference>
<sequence length="345" mass="38404">MERELSDAALQSLFGDLGFVSNCDELLPLLQRARKAAEISDVTVLIEGETGTGKQVLAQAIHRLDRKRNRFAFITVHCSTITEALAESELFGHQRGAFSGAVGSRKGLFCSAQHGTLFLDDVNDLPVALQPKLLDVLQRGILRPVGSDTEMPVDVRIIAAANRPLESLVREGRFRLDLYHRLNVVRLALPPLRARRADLTALILAFADRHAALYAPVVNVESELLRFLESQPLLGNVRELENAVQRMLFLKTEGSSLCIDDWMRQLRSDVTQQEVDLLADSASGVWQSIANGSLGYDQALQEIEKRVLQAAIAVPGWTRRKVAQRLHMSERALYYKMRACGLTAR</sequence>
<evidence type="ECO:0000256" key="2">
    <source>
        <dbReference type="ARBA" id="ARBA00022840"/>
    </source>
</evidence>
<dbReference type="AlphaFoldDB" id="A0A428MCR5"/>
<dbReference type="Gene3D" id="1.10.8.60">
    <property type="match status" value="1"/>
</dbReference>
<evidence type="ECO:0000313" key="7">
    <source>
        <dbReference type="Proteomes" id="UP000269669"/>
    </source>
</evidence>
<keyword evidence="3" id="KW-0805">Transcription regulation</keyword>
<dbReference type="GO" id="GO:0006355">
    <property type="term" value="P:regulation of DNA-templated transcription"/>
    <property type="evidence" value="ECO:0007669"/>
    <property type="project" value="InterPro"/>
</dbReference>
<accession>A0A428MCR5</accession>
<dbReference type="CDD" id="cd00009">
    <property type="entry name" value="AAA"/>
    <property type="match status" value="1"/>
</dbReference>
<proteinExistence type="predicted"/>
<name>A0A428MCR5_9BACT</name>
<dbReference type="Pfam" id="PF00158">
    <property type="entry name" value="Sigma54_activat"/>
    <property type="match status" value="1"/>
</dbReference>
<keyword evidence="2" id="KW-0067">ATP-binding</keyword>
<protein>
    <submittedName>
        <fullName evidence="6">Regulatory Fis family protein</fullName>
    </submittedName>
</protein>
<keyword evidence="4" id="KW-0804">Transcription</keyword>
<dbReference type="InterPro" id="IPR002197">
    <property type="entry name" value="HTH_Fis"/>
</dbReference>
<keyword evidence="1" id="KW-0547">Nucleotide-binding</keyword>
<dbReference type="RefSeq" id="WP_125483457.1">
    <property type="nucleotide sequence ID" value="NZ_RSDW01000001.1"/>
</dbReference>
<dbReference type="InterPro" id="IPR002078">
    <property type="entry name" value="Sigma_54_int"/>
</dbReference>
<evidence type="ECO:0000256" key="3">
    <source>
        <dbReference type="ARBA" id="ARBA00023015"/>
    </source>
</evidence>
<dbReference type="InterPro" id="IPR027417">
    <property type="entry name" value="P-loop_NTPase"/>
</dbReference>
<dbReference type="EMBL" id="RSDW01000001">
    <property type="protein sequence ID" value="RSL14617.1"/>
    <property type="molecule type" value="Genomic_DNA"/>
</dbReference>
<dbReference type="Proteomes" id="UP000269669">
    <property type="component" value="Unassembled WGS sequence"/>
</dbReference>
<organism evidence="6 7">
    <name type="scientific">Edaphobacter aggregans</name>
    <dbReference type="NCBI Taxonomy" id="570835"/>
    <lineage>
        <taxon>Bacteria</taxon>
        <taxon>Pseudomonadati</taxon>
        <taxon>Acidobacteriota</taxon>
        <taxon>Terriglobia</taxon>
        <taxon>Terriglobales</taxon>
        <taxon>Acidobacteriaceae</taxon>
        <taxon>Edaphobacter</taxon>
    </lineage>
</organism>
<dbReference type="PROSITE" id="PS50045">
    <property type="entry name" value="SIGMA54_INTERACT_4"/>
    <property type="match status" value="1"/>
</dbReference>
<evidence type="ECO:0000313" key="6">
    <source>
        <dbReference type="EMBL" id="RSL14617.1"/>
    </source>
</evidence>
<dbReference type="GO" id="GO:0043565">
    <property type="term" value="F:sequence-specific DNA binding"/>
    <property type="evidence" value="ECO:0007669"/>
    <property type="project" value="InterPro"/>
</dbReference>
<dbReference type="GO" id="GO:0005524">
    <property type="term" value="F:ATP binding"/>
    <property type="evidence" value="ECO:0007669"/>
    <property type="project" value="UniProtKB-KW"/>
</dbReference>
<evidence type="ECO:0000259" key="5">
    <source>
        <dbReference type="PROSITE" id="PS50045"/>
    </source>
</evidence>
<gene>
    <name evidence="6" type="ORF">EDE15_0070</name>
</gene>
<keyword evidence="7" id="KW-1185">Reference proteome</keyword>